<proteinExistence type="predicted"/>
<dbReference type="EMBL" id="PGGM01000006">
    <property type="protein sequence ID" value="PSH63455.1"/>
    <property type="molecule type" value="Genomic_DNA"/>
</dbReference>
<sequence length="513" mass="51808">MALNPALFTLLGIYNGPWTPISGTTGGPGNDLITVGSILNLVVFGNGGNDYIDSRAAGVVNVLNGGADSDQIFGGSGVNTINGGPGNDYIEGGGGADILNGGPGIDTLSYESAEPVRGTSTGVTVTLNASGGGTVSGGANVGVDVITGGFENIVGSNFDDTLTGNTGNNILIGLAGNDFLFGREGDDTLVGGAGADTFTGGVGIDTADYSTSPGGVNVDLSTASGSGSDAQGDTFSTIENVTGSAFSDVITGDTGNNVLRGLVGADTLNGGAGNDVLDARIDRPLPTTPADGNNVLDGGTGDDLFFVNRERPATLGMNPGSDEIRGGEGIDTIQFDGTNVEADMLAGKIHLLYSAFPTIEFSTMKFEENLIGSNELTVTEGIGRGDILVGDHGDNRLTGRFGPDVLTGNGGADTFVYLKVDDSYFDNATNQDRNDTIEDFSSSQGDKIDLSAIDAIAGNANANDAFTYIGSAGFSAAGQVRYAGGQMEANINADLGADMQISVDQLVAADFIL</sequence>
<evidence type="ECO:0000256" key="1">
    <source>
        <dbReference type="ARBA" id="ARBA00004613"/>
    </source>
</evidence>
<dbReference type="GO" id="GO:0005576">
    <property type="term" value="C:extracellular region"/>
    <property type="evidence" value="ECO:0007669"/>
    <property type="project" value="UniProtKB-SubCell"/>
</dbReference>
<keyword evidence="4" id="KW-1185">Reference proteome</keyword>
<dbReference type="SUPFAM" id="SSF51120">
    <property type="entry name" value="beta-Roll"/>
    <property type="match status" value="3"/>
</dbReference>
<dbReference type="AlphaFoldDB" id="A0A2P7BAF6"/>
<dbReference type="InterPro" id="IPR011049">
    <property type="entry name" value="Serralysin-like_metalloprot_C"/>
</dbReference>
<dbReference type="Proteomes" id="UP000241764">
    <property type="component" value="Unassembled WGS sequence"/>
</dbReference>
<dbReference type="Gene3D" id="2.150.10.10">
    <property type="entry name" value="Serralysin-like metalloprotease, C-terminal"/>
    <property type="match status" value="5"/>
</dbReference>
<keyword evidence="2" id="KW-0964">Secreted</keyword>
<dbReference type="PANTHER" id="PTHR38340:SF1">
    <property type="entry name" value="S-LAYER PROTEIN"/>
    <property type="match status" value="1"/>
</dbReference>
<dbReference type="Pfam" id="PF00353">
    <property type="entry name" value="HemolysinCabind"/>
    <property type="match status" value="7"/>
</dbReference>
<evidence type="ECO:0000313" key="3">
    <source>
        <dbReference type="EMBL" id="PSH63455.1"/>
    </source>
</evidence>
<dbReference type="PRINTS" id="PR00313">
    <property type="entry name" value="CABNDNGRPT"/>
</dbReference>
<gene>
    <name evidence="3" type="ORF">CU103_14385</name>
</gene>
<comment type="subcellular location">
    <subcellularLocation>
        <location evidence="1">Secreted</location>
    </subcellularLocation>
</comment>
<dbReference type="InterPro" id="IPR050557">
    <property type="entry name" value="RTX_toxin/Mannuronan_C5-epim"/>
</dbReference>
<accession>A0A2P7BAF6</accession>
<organism evidence="3 4">
    <name type="scientific">Phyllobacterium sophorae</name>
    <dbReference type="NCBI Taxonomy" id="1520277"/>
    <lineage>
        <taxon>Bacteria</taxon>
        <taxon>Pseudomonadati</taxon>
        <taxon>Pseudomonadota</taxon>
        <taxon>Alphaproteobacteria</taxon>
        <taxon>Hyphomicrobiales</taxon>
        <taxon>Phyllobacteriaceae</taxon>
        <taxon>Phyllobacterium</taxon>
    </lineage>
</organism>
<reference evidence="4" key="1">
    <citation type="submission" date="2017-11" db="EMBL/GenBank/DDBJ databases">
        <authorList>
            <person name="Kuznetsova I."/>
            <person name="Sazanova A."/>
            <person name="Chirak E."/>
            <person name="Safronova V."/>
            <person name="Willems A."/>
        </authorList>
    </citation>
    <scope>NUCLEOTIDE SEQUENCE [LARGE SCALE GENOMIC DNA]</scope>
    <source>
        <strain evidence="4">CCBAU 03422</strain>
    </source>
</reference>
<dbReference type="GO" id="GO:0005509">
    <property type="term" value="F:calcium ion binding"/>
    <property type="evidence" value="ECO:0007669"/>
    <property type="project" value="InterPro"/>
</dbReference>
<evidence type="ECO:0000256" key="2">
    <source>
        <dbReference type="ARBA" id="ARBA00022525"/>
    </source>
</evidence>
<evidence type="ECO:0000313" key="4">
    <source>
        <dbReference type="Proteomes" id="UP000241764"/>
    </source>
</evidence>
<evidence type="ECO:0008006" key="5">
    <source>
        <dbReference type="Google" id="ProtNLM"/>
    </source>
</evidence>
<name>A0A2P7BAF6_9HYPH</name>
<dbReference type="PROSITE" id="PS00330">
    <property type="entry name" value="HEMOLYSIN_CALCIUM"/>
    <property type="match status" value="2"/>
</dbReference>
<dbReference type="InterPro" id="IPR018511">
    <property type="entry name" value="Hemolysin-typ_Ca-bd_CS"/>
</dbReference>
<dbReference type="NCBIfam" id="TIGR03661">
    <property type="entry name" value="T1SS_VCA0849"/>
    <property type="match status" value="1"/>
</dbReference>
<protein>
    <recommendedName>
        <fullName evidence="5">Calcium-binding protein</fullName>
    </recommendedName>
</protein>
<dbReference type="PANTHER" id="PTHR38340">
    <property type="entry name" value="S-LAYER PROTEIN"/>
    <property type="match status" value="1"/>
</dbReference>
<dbReference type="OrthoDB" id="8335338at2"/>
<comment type="caution">
    <text evidence="3">The sequence shown here is derived from an EMBL/GenBank/DDBJ whole genome shotgun (WGS) entry which is preliminary data.</text>
</comment>
<dbReference type="InterPro" id="IPR019960">
    <property type="entry name" value="T1SS_VCA0849"/>
</dbReference>
<dbReference type="InterPro" id="IPR001343">
    <property type="entry name" value="Hemolysn_Ca-bd"/>
</dbReference>
<dbReference type="RefSeq" id="WP_106664643.1">
    <property type="nucleotide sequence ID" value="NZ_PGGM01000006.1"/>
</dbReference>